<comment type="caution">
    <text evidence="3">The sequence shown here is derived from an EMBL/GenBank/DDBJ whole genome shotgun (WGS) entry which is preliminary data.</text>
</comment>
<dbReference type="AlphaFoldDB" id="A0A255GJK2"/>
<gene>
    <name evidence="3" type="ORF">CGZ94_05705</name>
</gene>
<sequence>MLRSLVRMAARNGRLATALDNTPAGRVLASRHLGPADEVRVIEVARGLADTERLVALEPLRHPAGTVLRAQASEAAYLRLLDRLTAAGIEGAEVSVRLAALVADADPGPVARSHLVTVCRAAEQQGHRISLDPEGARGAGAGLALAQDLHAEFRGTLGVQLPAHLHRAETDAQLLAEKGMRVRLVRLSVRPVADAAHVEPAAVDRSFVRCLRILMEGAGTPVIATHDPRLLAIGADLVRRQHREATAQEFLLDHRMHPVDRRRLIAAGLLVRTNLPYGEDWSCYLARRLTEDPGGLSELPRGLVHRTD</sequence>
<keyword evidence="1" id="KW-0560">Oxidoreductase</keyword>
<evidence type="ECO:0000259" key="2">
    <source>
        <dbReference type="Pfam" id="PF01619"/>
    </source>
</evidence>
<feature type="domain" description="Proline dehydrogenase" evidence="2">
    <location>
        <begin position="68"/>
        <end position="292"/>
    </location>
</feature>
<proteinExistence type="predicted"/>
<dbReference type="Proteomes" id="UP000215896">
    <property type="component" value="Unassembled WGS sequence"/>
</dbReference>
<dbReference type="InterPro" id="IPR029041">
    <property type="entry name" value="FAD-linked_oxidoreductase-like"/>
</dbReference>
<evidence type="ECO:0000256" key="1">
    <source>
        <dbReference type="ARBA" id="ARBA00023002"/>
    </source>
</evidence>
<organism evidence="3 4">
    <name type="scientific">Enemella evansiae</name>
    <dbReference type="NCBI Taxonomy" id="2016499"/>
    <lineage>
        <taxon>Bacteria</taxon>
        <taxon>Bacillati</taxon>
        <taxon>Actinomycetota</taxon>
        <taxon>Actinomycetes</taxon>
        <taxon>Propionibacteriales</taxon>
        <taxon>Propionibacteriaceae</taxon>
        <taxon>Enemella</taxon>
    </lineage>
</organism>
<dbReference type="Pfam" id="PF01619">
    <property type="entry name" value="Pro_dh"/>
    <property type="match status" value="1"/>
</dbReference>
<dbReference type="Gene3D" id="3.20.20.220">
    <property type="match status" value="1"/>
</dbReference>
<dbReference type="RefSeq" id="WP_094405058.1">
    <property type="nucleotide sequence ID" value="NZ_NMVM01000006.1"/>
</dbReference>
<evidence type="ECO:0000313" key="4">
    <source>
        <dbReference type="Proteomes" id="UP000215896"/>
    </source>
</evidence>
<accession>A0A4R6LM79</accession>
<dbReference type="OrthoDB" id="9773461at2"/>
<protein>
    <submittedName>
        <fullName evidence="3">Proline dehydrogenase</fullName>
    </submittedName>
</protein>
<dbReference type="EMBL" id="NMVO01000006">
    <property type="protein sequence ID" value="OYO16028.1"/>
    <property type="molecule type" value="Genomic_DNA"/>
</dbReference>
<evidence type="ECO:0000313" key="3">
    <source>
        <dbReference type="EMBL" id="OYO16028.1"/>
    </source>
</evidence>
<dbReference type="GO" id="GO:0004657">
    <property type="term" value="F:proline dehydrogenase activity"/>
    <property type="evidence" value="ECO:0007669"/>
    <property type="project" value="UniProtKB-ARBA"/>
</dbReference>
<dbReference type="InterPro" id="IPR002872">
    <property type="entry name" value="Proline_DH_dom"/>
</dbReference>
<name>A0A255GJK2_9ACTN</name>
<keyword evidence="4" id="KW-1185">Reference proteome</keyword>
<dbReference type="GO" id="GO:0006562">
    <property type="term" value="P:L-proline catabolic process"/>
    <property type="evidence" value="ECO:0007669"/>
    <property type="project" value="UniProtKB-ARBA"/>
</dbReference>
<reference evidence="3 4" key="1">
    <citation type="submission" date="2017-07" db="EMBL/GenBank/DDBJ databases">
        <title>Draft whole genome sequences of clinical Proprionibacteriaceae strains.</title>
        <authorList>
            <person name="Bernier A.-M."/>
            <person name="Bernard K."/>
            <person name="Domingo M.-C."/>
        </authorList>
    </citation>
    <scope>NUCLEOTIDE SEQUENCE [LARGE SCALE GENOMIC DNA]</scope>
    <source>
        <strain evidence="3 4">NML 030167</strain>
    </source>
</reference>
<dbReference type="SUPFAM" id="SSF51730">
    <property type="entry name" value="FAD-linked oxidoreductase"/>
    <property type="match status" value="1"/>
</dbReference>
<accession>A0A255GJK2</accession>